<sequence>MPPTLTAEAGTLRTLSRQDLARVDYSLSEVLEAVRGAFLACAEGLSANPRKLSVKAADGRSVAFAMLGRDGEGQTVAFKTSYKFTGSADGGQARAYYTSLLLYDDATGLPIALMDCSLVGALRTPAASALIARACARRDAETALVVGCGTQGQNALPFLVEAMPQLRRLILHGRHEQGLQAALDRMRYFHPQRQVELSHDLRASALAADIIVGASGPASAEAVREEWVKPGAVAILVGHGLHADILHEADYRVATSAAQMQLTGTDLADPQGVLPGVDAELPGILLGRQPGRVDGVQRIFAYNSGMVVTDIAVGRLLAERALAQGLGQAVHLWR</sequence>
<evidence type="ECO:0000313" key="2">
    <source>
        <dbReference type="Proteomes" id="UP000887222"/>
    </source>
</evidence>
<keyword evidence="2" id="KW-1185">Reference proteome</keyword>
<comment type="caution">
    <text evidence="1">The sequence shown here is derived from an EMBL/GenBank/DDBJ whole genome shotgun (WGS) entry which is preliminary data.</text>
</comment>
<dbReference type="RefSeq" id="WP_220808150.1">
    <property type="nucleotide sequence ID" value="NZ_BPMK01000008.1"/>
</dbReference>
<dbReference type="PANTHER" id="PTHR13812">
    <property type="entry name" value="KETIMINE REDUCTASE MU-CRYSTALLIN"/>
    <property type="match status" value="1"/>
</dbReference>
<dbReference type="PANTHER" id="PTHR13812:SF19">
    <property type="entry name" value="KETIMINE REDUCTASE MU-CRYSTALLIN"/>
    <property type="match status" value="1"/>
</dbReference>
<dbReference type="Pfam" id="PF02423">
    <property type="entry name" value="OCD_Mu_crystall"/>
    <property type="match status" value="1"/>
</dbReference>
<gene>
    <name evidence="1" type="ORF">NCCP691_19960</name>
</gene>
<evidence type="ECO:0000313" key="1">
    <source>
        <dbReference type="EMBL" id="GIZ51982.1"/>
    </source>
</evidence>
<protein>
    <submittedName>
        <fullName evidence="1">Ornithine cyclodeaminase</fullName>
    </submittedName>
</protein>
<dbReference type="InterPro" id="IPR036291">
    <property type="entry name" value="NAD(P)-bd_dom_sf"/>
</dbReference>
<proteinExistence type="predicted"/>
<dbReference type="PIRSF" id="PIRSF001439">
    <property type="entry name" value="CryM"/>
    <property type="match status" value="1"/>
</dbReference>
<dbReference type="SUPFAM" id="SSF51735">
    <property type="entry name" value="NAD(P)-binding Rossmann-fold domains"/>
    <property type="match status" value="1"/>
</dbReference>
<dbReference type="Proteomes" id="UP000887222">
    <property type="component" value="Unassembled WGS sequence"/>
</dbReference>
<organism evidence="1 2">
    <name type="scientific">Noviherbaspirillum aridicola</name>
    <dbReference type="NCBI Taxonomy" id="2849687"/>
    <lineage>
        <taxon>Bacteria</taxon>
        <taxon>Pseudomonadati</taxon>
        <taxon>Pseudomonadota</taxon>
        <taxon>Betaproteobacteria</taxon>
        <taxon>Burkholderiales</taxon>
        <taxon>Oxalobacteraceae</taxon>
        <taxon>Noviherbaspirillum</taxon>
    </lineage>
</organism>
<dbReference type="InterPro" id="IPR003462">
    <property type="entry name" value="ODC_Mu_crystall"/>
</dbReference>
<dbReference type="EMBL" id="BPMK01000008">
    <property type="protein sequence ID" value="GIZ51982.1"/>
    <property type="molecule type" value="Genomic_DNA"/>
</dbReference>
<reference evidence="1 2" key="1">
    <citation type="journal article" date="2022" name="Int. J. Syst. Evol. Microbiol.">
        <title>Noviherbaspirillum aridicola sp. nov., isolated from an arid soil in Pakistan.</title>
        <authorList>
            <person name="Khan I.U."/>
            <person name="Saqib M."/>
            <person name="Amin A."/>
            <person name="Hussain F."/>
            <person name="Li L."/>
            <person name="Liu Y.H."/>
            <person name="Fang B.Z."/>
            <person name="Ahmed I."/>
            <person name="Li W.J."/>
        </authorList>
    </citation>
    <scope>NUCLEOTIDE SEQUENCE [LARGE SCALE GENOMIC DNA]</scope>
    <source>
        <strain evidence="1 2">NCCP-691</strain>
    </source>
</reference>
<dbReference type="Gene3D" id="3.30.1780.10">
    <property type="entry name" value="ornithine cyclodeaminase, domain 1"/>
    <property type="match status" value="1"/>
</dbReference>
<dbReference type="Gene3D" id="3.40.50.720">
    <property type="entry name" value="NAD(P)-binding Rossmann-like Domain"/>
    <property type="match status" value="1"/>
</dbReference>
<dbReference type="InterPro" id="IPR023401">
    <property type="entry name" value="ODC_N"/>
</dbReference>
<accession>A0ABQ4Q4Q4</accession>
<name>A0ABQ4Q4Q4_9BURK</name>